<organism evidence="1 2">
    <name type="scientific">Rhabditophanes sp. KR3021</name>
    <dbReference type="NCBI Taxonomy" id="114890"/>
    <lineage>
        <taxon>Eukaryota</taxon>
        <taxon>Metazoa</taxon>
        <taxon>Ecdysozoa</taxon>
        <taxon>Nematoda</taxon>
        <taxon>Chromadorea</taxon>
        <taxon>Rhabditida</taxon>
        <taxon>Tylenchina</taxon>
        <taxon>Panagrolaimomorpha</taxon>
        <taxon>Strongyloidoidea</taxon>
        <taxon>Alloionematidae</taxon>
        <taxon>Rhabditophanes</taxon>
    </lineage>
</organism>
<dbReference type="WBParaSite" id="RSKR_0000237500.1">
    <property type="protein sequence ID" value="RSKR_0000237500.1"/>
    <property type="gene ID" value="RSKR_0000237500"/>
</dbReference>
<sequence>MVRNIKFKKNFLKLLYNCILRYCKADDDSYLLLNNLKKFLKKFDHTKAYYIGHPLKFNSLKYNSGGTGYILSREAVKQLSEKLIYNETICPFNIFEDEGIGMCLKNINIEALEFTEDQDQSQLFLRDGFESAFNGNLFNYRRNNIRKKMEGIRAISNDLISVHRLSSFEIYLTDKLLYKMNVK</sequence>
<evidence type="ECO:0000313" key="1">
    <source>
        <dbReference type="Proteomes" id="UP000095286"/>
    </source>
</evidence>
<accession>A0AC35TNN6</accession>
<dbReference type="Proteomes" id="UP000095286">
    <property type="component" value="Unplaced"/>
</dbReference>
<reference evidence="2" key="1">
    <citation type="submission" date="2016-11" db="UniProtKB">
        <authorList>
            <consortium name="WormBaseParasite"/>
        </authorList>
    </citation>
    <scope>IDENTIFICATION</scope>
    <source>
        <strain evidence="2">KR3021</strain>
    </source>
</reference>
<proteinExistence type="predicted"/>
<name>A0AC35TNN6_9BILA</name>
<protein>
    <submittedName>
        <fullName evidence="2">N-acetylgalactosaminide beta-1,3-galactosyltransferase</fullName>
    </submittedName>
</protein>
<evidence type="ECO:0000313" key="2">
    <source>
        <dbReference type="WBParaSite" id="RSKR_0000237500.1"/>
    </source>
</evidence>